<reference evidence="1" key="1">
    <citation type="submission" date="2021-01" db="EMBL/GenBank/DDBJ databases">
        <title>Phytophthora aleatoria, a newly-described species from Pinus radiata is distinct from Phytophthora cactorum isolates based on comparative genomics.</title>
        <authorList>
            <person name="Mcdougal R."/>
            <person name="Panda P."/>
            <person name="Williams N."/>
            <person name="Studholme D.J."/>
        </authorList>
    </citation>
    <scope>NUCLEOTIDE SEQUENCE</scope>
    <source>
        <strain evidence="1">NZFS 4037</strain>
    </source>
</reference>
<name>A0A8J5LYL6_9STRA</name>
<gene>
    <name evidence="1" type="ORF">JG688_00017344</name>
</gene>
<dbReference type="EMBL" id="JAENGY010002525">
    <property type="protein sequence ID" value="KAG6943959.1"/>
    <property type="molecule type" value="Genomic_DNA"/>
</dbReference>
<evidence type="ECO:0000313" key="2">
    <source>
        <dbReference type="Proteomes" id="UP000709295"/>
    </source>
</evidence>
<protein>
    <submittedName>
        <fullName evidence="1">Uncharacterized protein</fullName>
    </submittedName>
</protein>
<comment type="caution">
    <text evidence="1">The sequence shown here is derived from an EMBL/GenBank/DDBJ whole genome shotgun (WGS) entry which is preliminary data.</text>
</comment>
<organism evidence="1 2">
    <name type="scientific">Phytophthora aleatoria</name>
    <dbReference type="NCBI Taxonomy" id="2496075"/>
    <lineage>
        <taxon>Eukaryota</taxon>
        <taxon>Sar</taxon>
        <taxon>Stramenopiles</taxon>
        <taxon>Oomycota</taxon>
        <taxon>Peronosporomycetes</taxon>
        <taxon>Peronosporales</taxon>
        <taxon>Peronosporaceae</taxon>
        <taxon>Phytophthora</taxon>
    </lineage>
</organism>
<evidence type="ECO:0000313" key="1">
    <source>
        <dbReference type="EMBL" id="KAG6943959.1"/>
    </source>
</evidence>
<accession>A0A8J5LYL6</accession>
<proteinExistence type="predicted"/>
<dbReference type="AlphaFoldDB" id="A0A8J5LYL6"/>
<dbReference type="Proteomes" id="UP000709295">
    <property type="component" value="Unassembled WGS sequence"/>
</dbReference>
<keyword evidence="2" id="KW-1185">Reference proteome</keyword>
<sequence>MEANLRFPLSPKTTKLKLCSAKTFRLLTTPRSHDRTTFVLVCWPRSRTYRGVRRRHPNLRPSNGKSTALLLIHTTKIRKISVFLNLLNRLVKTASARRHRSCAAHTILGSTSAVFAQVTPGMMLDPTAQAVNMTYFSRRNSLLPASSASRCRSQPPPIW</sequence>